<accession>A0A9P6CU21</accession>
<gene>
    <name evidence="3" type="ORF">BDN70DRAFT_925104</name>
</gene>
<sequence length="813" mass="92389">MQADAEYLDHPIGPLPFINHNGGYFTSVQSGGTMTVSQINATNMRDGLKLLLANISRDASYNSAGRGNPPKCHPHTREAVLRDIMQWGTSEAVAREKLIMWMYGPAGSGKTAIEQSIAEACAKKGFLVASFFFGRLASGRDTLAPVAATLAYQISRSIPEMEGRLLITIEKDPAIFSHSLSSQMNSLIIDPLNSIQLSIQPRIVIIDGVDECGPNDQAHKELLNVLGTTAHALRNIPILFLIASRPEYEIRTAFSKDLLRSITRSLILDDDYRPDDDIRVYLNDEFRRIGREREAPLGSTPWPPPSDVDLLVQKASGQFIFASTIIKYIGDPRHNPSERLKIVLSLSATGDETPFALLDSLYRSILSSVIDVKKVLQVLTWFILPEVAGMYGFNLEGGEESVSLDELLGFNARMAMLDMHALVFVSPLTKTELTMRFHHASLYDFLTDHSRSIGYYIDEVEGYEFLCRRRLNMVVNFDKSILLRSALRDAMVYFAYNCTKFPPGGQIFHQLSLRVVLESLYYQQRVGNPNDLPWRAFFLGIRRQADDATFTRLQNEFDSFFMNYISKYPAPIQSFIPLMIARNFSVYSIRETFHLILLGVSQSEVEFRELVGYDKIALVLMSSESSQVENDAAFIDLFTSRERAGKYLVNDHQLVMLVRRVIEAIFPGPEDISNYHRIRIDGIENKCFQYLGLDEFLFDDHWLLILFKIAPINVELAMFLHERALQYKPYIALPLLGREKSLTWKELATSSLRYIQRCKVPFLRHSHLPETTDCIICERFEDEAEVVDTSHRNLLQHLWQAAVKICPIPCPQR</sequence>
<keyword evidence="4" id="KW-1185">Reference proteome</keyword>
<dbReference type="InterPro" id="IPR027417">
    <property type="entry name" value="P-loop_NTPase"/>
</dbReference>
<comment type="caution">
    <text evidence="3">The sequence shown here is derived from an EMBL/GenBank/DDBJ whole genome shotgun (WGS) entry which is preliminary data.</text>
</comment>
<dbReference type="OrthoDB" id="2804352at2759"/>
<dbReference type="EMBL" id="MU155434">
    <property type="protein sequence ID" value="KAF9473545.1"/>
    <property type="molecule type" value="Genomic_DNA"/>
</dbReference>
<dbReference type="SUPFAM" id="SSF52540">
    <property type="entry name" value="P-loop containing nucleoside triphosphate hydrolases"/>
    <property type="match status" value="1"/>
</dbReference>
<evidence type="ECO:0000259" key="2">
    <source>
        <dbReference type="PROSITE" id="PS50837"/>
    </source>
</evidence>
<protein>
    <recommendedName>
        <fullName evidence="2">NACHT domain-containing protein</fullName>
    </recommendedName>
</protein>
<dbReference type="AlphaFoldDB" id="A0A9P6CU21"/>
<dbReference type="Gene3D" id="3.40.50.300">
    <property type="entry name" value="P-loop containing nucleotide triphosphate hydrolases"/>
    <property type="match status" value="1"/>
</dbReference>
<feature type="domain" description="NACHT" evidence="2">
    <location>
        <begin position="98"/>
        <end position="246"/>
    </location>
</feature>
<name>A0A9P6CU21_9AGAR</name>
<proteinExistence type="predicted"/>
<organism evidence="3 4">
    <name type="scientific">Pholiota conissans</name>
    <dbReference type="NCBI Taxonomy" id="109636"/>
    <lineage>
        <taxon>Eukaryota</taxon>
        <taxon>Fungi</taxon>
        <taxon>Dikarya</taxon>
        <taxon>Basidiomycota</taxon>
        <taxon>Agaricomycotina</taxon>
        <taxon>Agaricomycetes</taxon>
        <taxon>Agaricomycetidae</taxon>
        <taxon>Agaricales</taxon>
        <taxon>Agaricineae</taxon>
        <taxon>Strophariaceae</taxon>
        <taxon>Pholiota</taxon>
    </lineage>
</organism>
<keyword evidence="1" id="KW-0677">Repeat</keyword>
<dbReference type="InterPro" id="IPR056884">
    <property type="entry name" value="NPHP3-like_N"/>
</dbReference>
<reference evidence="3" key="1">
    <citation type="submission" date="2020-11" db="EMBL/GenBank/DDBJ databases">
        <authorList>
            <consortium name="DOE Joint Genome Institute"/>
            <person name="Ahrendt S."/>
            <person name="Riley R."/>
            <person name="Andreopoulos W."/>
            <person name="Labutti K."/>
            <person name="Pangilinan J."/>
            <person name="Ruiz-Duenas F.J."/>
            <person name="Barrasa J.M."/>
            <person name="Sanchez-Garcia M."/>
            <person name="Camarero S."/>
            <person name="Miyauchi S."/>
            <person name="Serrano A."/>
            <person name="Linde D."/>
            <person name="Babiker R."/>
            <person name="Drula E."/>
            <person name="Ayuso-Fernandez I."/>
            <person name="Pacheco R."/>
            <person name="Padilla G."/>
            <person name="Ferreira P."/>
            <person name="Barriuso J."/>
            <person name="Kellner H."/>
            <person name="Castanera R."/>
            <person name="Alfaro M."/>
            <person name="Ramirez L."/>
            <person name="Pisabarro A.G."/>
            <person name="Kuo A."/>
            <person name="Tritt A."/>
            <person name="Lipzen A."/>
            <person name="He G."/>
            <person name="Yan M."/>
            <person name="Ng V."/>
            <person name="Cullen D."/>
            <person name="Martin F."/>
            <person name="Rosso M.-N."/>
            <person name="Henrissat B."/>
            <person name="Hibbett D."/>
            <person name="Martinez A.T."/>
            <person name="Grigoriev I.V."/>
        </authorList>
    </citation>
    <scope>NUCLEOTIDE SEQUENCE</scope>
    <source>
        <strain evidence="3">CIRM-BRFM 674</strain>
    </source>
</reference>
<evidence type="ECO:0000313" key="3">
    <source>
        <dbReference type="EMBL" id="KAF9473545.1"/>
    </source>
</evidence>
<evidence type="ECO:0000256" key="1">
    <source>
        <dbReference type="ARBA" id="ARBA00022737"/>
    </source>
</evidence>
<dbReference type="InterPro" id="IPR007111">
    <property type="entry name" value="NACHT_NTPase"/>
</dbReference>
<dbReference type="Proteomes" id="UP000807469">
    <property type="component" value="Unassembled WGS sequence"/>
</dbReference>
<evidence type="ECO:0000313" key="4">
    <source>
        <dbReference type="Proteomes" id="UP000807469"/>
    </source>
</evidence>
<dbReference type="PANTHER" id="PTHR10039">
    <property type="entry name" value="AMELOGENIN"/>
    <property type="match status" value="1"/>
</dbReference>
<dbReference type="PANTHER" id="PTHR10039:SF14">
    <property type="entry name" value="NACHT DOMAIN-CONTAINING PROTEIN"/>
    <property type="match status" value="1"/>
</dbReference>
<dbReference type="PROSITE" id="PS50837">
    <property type="entry name" value="NACHT"/>
    <property type="match status" value="1"/>
</dbReference>
<dbReference type="Pfam" id="PF24883">
    <property type="entry name" value="NPHP3_N"/>
    <property type="match status" value="1"/>
</dbReference>